<gene>
    <name evidence="3" type="primary">EMD</name>
</gene>
<dbReference type="SUPFAM" id="SSF63451">
    <property type="entry name" value="LEM domain"/>
    <property type="match status" value="1"/>
</dbReference>
<dbReference type="CDD" id="cd12939">
    <property type="entry name" value="LEM_emerin"/>
    <property type="match status" value="1"/>
</dbReference>
<feature type="region of interest" description="Disordered" evidence="1">
    <location>
        <begin position="52"/>
        <end position="220"/>
    </location>
</feature>
<feature type="compositionally biased region" description="Polar residues" evidence="1">
    <location>
        <begin position="75"/>
        <end position="97"/>
    </location>
</feature>
<reference evidence="3" key="1">
    <citation type="submission" date="2009-04" db="EMBL/GenBank/DDBJ databases">
        <title>Rana catesbeiana ESTs and full-length cDNAs.</title>
        <authorList>
            <person name="Helbing C.C."/>
            <person name="Veldhoen N."/>
            <person name="Leong J."/>
            <person name="Koop B.F."/>
        </authorList>
    </citation>
    <scope>NUCLEOTIDE SEQUENCE</scope>
    <source>
        <tissue evidence="3">Mixed tissue</tissue>
    </source>
</reference>
<dbReference type="SMART" id="SM00540">
    <property type="entry name" value="LEM"/>
    <property type="match status" value="1"/>
</dbReference>
<dbReference type="AlphaFoldDB" id="C1C3V4"/>
<feature type="compositionally biased region" description="Polar residues" evidence="1">
    <location>
        <begin position="172"/>
        <end position="182"/>
    </location>
</feature>
<dbReference type="InterPro" id="IPR011015">
    <property type="entry name" value="LEM/LEM-like_dom_sf"/>
</dbReference>
<dbReference type="FunFam" id="1.10.720.40:FF:000001">
    <property type="entry name" value="LEM domain containing 2, isoform CRA_a"/>
    <property type="match status" value="1"/>
</dbReference>
<accession>C1C3V4</accession>
<dbReference type="PANTHER" id="PTHR12019:SF9">
    <property type="entry name" value="THYMOPOIETIN"/>
    <property type="match status" value="1"/>
</dbReference>
<sequence length="280" mass="31338">MDKFKNLSDAELIKVLREYGINHGPILDSTRTVYEKKLVEFERKKKIYPSSEAHTLEISPRSVKDNYSGELPAQKSEQQNSAGTATHFSQPNLSQPCFESPQAEKPFGTGENPAYVNQEQKRGASDTRQEKRTSQTRQKKGAREARPGTRETRQTKGIIETRQEVRADNPVSELSASATTMEEPQKAEVKVASPAAPTARQTKRSKPLIQKDPQPEPTSALKFDTETEAEQKHGYHLAMALVPLLNKVPAEKMVTLHHELLNLISSHCADSPRKHPQARP</sequence>
<proteinExistence type="evidence at transcript level"/>
<evidence type="ECO:0000256" key="1">
    <source>
        <dbReference type="SAM" id="MobiDB-lite"/>
    </source>
</evidence>
<dbReference type="Gene3D" id="1.10.720.40">
    <property type="match status" value="1"/>
</dbReference>
<feature type="domain" description="LEM" evidence="2">
    <location>
        <begin position="1"/>
        <end position="45"/>
    </location>
</feature>
<dbReference type="InterPro" id="IPR051656">
    <property type="entry name" value="LEM_domain"/>
</dbReference>
<evidence type="ECO:0000313" key="3">
    <source>
        <dbReference type="EMBL" id="ACO51664.1"/>
    </source>
</evidence>
<dbReference type="PROSITE" id="PS50954">
    <property type="entry name" value="LEM"/>
    <property type="match status" value="1"/>
</dbReference>
<feature type="compositionally biased region" description="Basic and acidic residues" evidence="1">
    <location>
        <begin position="141"/>
        <end position="167"/>
    </location>
</feature>
<feature type="compositionally biased region" description="Basic and acidic residues" evidence="1">
    <location>
        <begin position="119"/>
        <end position="133"/>
    </location>
</feature>
<dbReference type="InterPro" id="IPR003887">
    <property type="entry name" value="LEM_dom"/>
</dbReference>
<evidence type="ECO:0000259" key="2">
    <source>
        <dbReference type="PROSITE" id="PS50954"/>
    </source>
</evidence>
<protein>
    <submittedName>
        <fullName evidence="3">Emerin</fullName>
    </submittedName>
</protein>
<name>C1C3V4_AQUCT</name>
<dbReference type="EMBL" id="BT081533">
    <property type="protein sequence ID" value="ACO51664.1"/>
    <property type="molecule type" value="mRNA"/>
</dbReference>
<dbReference type="PANTHER" id="PTHR12019">
    <property type="entry name" value="LAMINA-ASSOCIATED POLYPEPTIDE THYMOPOIETIN"/>
    <property type="match status" value="1"/>
</dbReference>
<dbReference type="InterPro" id="IPR034989">
    <property type="entry name" value="LEM_emerin"/>
</dbReference>
<organism evidence="3">
    <name type="scientific">Aquarana catesbeiana</name>
    <name type="common">American bullfrog</name>
    <name type="synonym">Rana catesbeiana</name>
    <dbReference type="NCBI Taxonomy" id="8400"/>
    <lineage>
        <taxon>Eukaryota</taxon>
        <taxon>Metazoa</taxon>
        <taxon>Chordata</taxon>
        <taxon>Craniata</taxon>
        <taxon>Vertebrata</taxon>
        <taxon>Euteleostomi</taxon>
        <taxon>Amphibia</taxon>
        <taxon>Batrachia</taxon>
        <taxon>Anura</taxon>
        <taxon>Neobatrachia</taxon>
        <taxon>Ranoidea</taxon>
        <taxon>Ranidae</taxon>
        <taxon>Aquarana</taxon>
    </lineage>
</organism>
<dbReference type="Pfam" id="PF03020">
    <property type="entry name" value="LEM"/>
    <property type="match status" value="1"/>
</dbReference>